<dbReference type="OrthoDB" id="5371872at2759"/>
<name>W7HTJ4_9PEZI</name>
<gene>
    <name evidence="2" type="ORF">DRE_00409</name>
</gene>
<keyword evidence="3" id="KW-1185">Reference proteome</keyword>
<reference evidence="2 3" key="1">
    <citation type="submission" date="2013-05" db="EMBL/GenBank/DDBJ databases">
        <title>Drechslerella stenobrocha genome reveals carnivorous origination and mechanical trapping mechanism of predatory fungi.</title>
        <authorList>
            <person name="Liu X."/>
            <person name="Zhang W."/>
            <person name="Liu K."/>
        </authorList>
    </citation>
    <scope>NUCLEOTIDE SEQUENCE [LARGE SCALE GENOMIC DNA]</scope>
    <source>
        <strain evidence="2 3">248</strain>
    </source>
</reference>
<organism evidence="2 3">
    <name type="scientific">Drechslerella stenobrocha 248</name>
    <dbReference type="NCBI Taxonomy" id="1043628"/>
    <lineage>
        <taxon>Eukaryota</taxon>
        <taxon>Fungi</taxon>
        <taxon>Dikarya</taxon>
        <taxon>Ascomycota</taxon>
        <taxon>Pezizomycotina</taxon>
        <taxon>Orbiliomycetes</taxon>
        <taxon>Orbiliales</taxon>
        <taxon>Orbiliaceae</taxon>
        <taxon>Drechslerella</taxon>
    </lineage>
</organism>
<proteinExistence type="predicted"/>
<dbReference type="Proteomes" id="UP000024837">
    <property type="component" value="Unassembled WGS sequence"/>
</dbReference>
<dbReference type="HOGENOM" id="CLU_1475147_0_0_1"/>
<evidence type="ECO:0000313" key="2">
    <source>
        <dbReference type="EMBL" id="EWC47441.1"/>
    </source>
</evidence>
<feature type="compositionally biased region" description="Pro residues" evidence="1">
    <location>
        <begin position="25"/>
        <end position="36"/>
    </location>
</feature>
<accession>W7HTJ4</accession>
<evidence type="ECO:0000313" key="3">
    <source>
        <dbReference type="Proteomes" id="UP000024837"/>
    </source>
</evidence>
<sequence length="183" mass="20021">MHGVSYGPSVDIAVQRPTSRSRQDPPSPPRAPPPSPTKYATTRTPAAAPRRRLQYTDPPESPGAFPRLLELTMTLGQVLDMPVPRGAGYPYREDDMPVPVPPPRRSADGMKRKLKRGADSDDTIPEYGRSEDHKRRRVTAKPDDSLLFLFGRPQTELFSSLTVPGAREVGSIHGTALGIRGCA</sequence>
<feature type="region of interest" description="Disordered" evidence="1">
    <location>
        <begin position="86"/>
        <end position="138"/>
    </location>
</feature>
<dbReference type="EMBL" id="KI966410">
    <property type="protein sequence ID" value="EWC47441.1"/>
    <property type="molecule type" value="Genomic_DNA"/>
</dbReference>
<feature type="region of interest" description="Disordered" evidence="1">
    <location>
        <begin position="1"/>
        <end position="67"/>
    </location>
</feature>
<protein>
    <submittedName>
        <fullName evidence="2">Uncharacterized protein</fullName>
    </submittedName>
</protein>
<feature type="compositionally biased region" description="Basic and acidic residues" evidence="1">
    <location>
        <begin position="105"/>
        <end position="119"/>
    </location>
</feature>
<evidence type="ECO:0000256" key="1">
    <source>
        <dbReference type="SAM" id="MobiDB-lite"/>
    </source>
</evidence>
<dbReference type="AlphaFoldDB" id="W7HTJ4"/>